<dbReference type="PROSITE" id="PS50222">
    <property type="entry name" value="EF_HAND_2"/>
    <property type="match status" value="3"/>
</dbReference>
<feature type="compositionally biased region" description="Low complexity" evidence="3">
    <location>
        <begin position="242"/>
        <end position="265"/>
    </location>
</feature>
<dbReference type="PANTHER" id="PTHR10827:SF98">
    <property type="entry name" value="45 KDA CALCIUM-BINDING PROTEIN"/>
    <property type="match status" value="1"/>
</dbReference>
<feature type="region of interest" description="Disordered" evidence="3">
    <location>
        <begin position="108"/>
        <end position="265"/>
    </location>
</feature>
<dbReference type="InterPro" id="IPR018247">
    <property type="entry name" value="EF_Hand_1_Ca_BS"/>
</dbReference>
<organism evidence="5 6">
    <name type="scientific">Pararhodospirillum oryzae</name>
    <dbReference type="NCBI Taxonomy" id="478448"/>
    <lineage>
        <taxon>Bacteria</taxon>
        <taxon>Pseudomonadati</taxon>
        <taxon>Pseudomonadota</taxon>
        <taxon>Alphaproteobacteria</taxon>
        <taxon>Rhodospirillales</taxon>
        <taxon>Rhodospirillaceae</taxon>
        <taxon>Pararhodospirillum</taxon>
    </lineage>
</organism>
<dbReference type="Proteomes" id="UP000321567">
    <property type="component" value="Unassembled WGS sequence"/>
</dbReference>
<accession>A0A512H9G5</accession>
<keyword evidence="2" id="KW-0677">Repeat</keyword>
<protein>
    <submittedName>
        <fullName evidence="5">Signal transduction protein</fullName>
    </submittedName>
</protein>
<evidence type="ECO:0000313" key="6">
    <source>
        <dbReference type="Proteomes" id="UP000321567"/>
    </source>
</evidence>
<feature type="compositionally biased region" description="Acidic residues" evidence="3">
    <location>
        <begin position="153"/>
        <end position="162"/>
    </location>
</feature>
<dbReference type="RefSeq" id="WP_170245082.1">
    <property type="nucleotide sequence ID" value="NZ_BJZO01000060.1"/>
</dbReference>
<evidence type="ECO:0000259" key="4">
    <source>
        <dbReference type="PROSITE" id="PS50222"/>
    </source>
</evidence>
<dbReference type="Pfam" id="PF13499">
    <property type="entry name" value="EF-hand_7"/>
    <property type="match status" value="2"/>
</dbReference>
<comment type="caution">
    <text evidence="5">The sequence shown here is derived from an EMBL/GenBank/DDBJ whole genome shotgun (WGS) entry which is preliminary data.</text>
</comment>
<name>A0A512H9G5_9PROT</name>
<dbReference type="InterPro" id="IPR002048">
    <property type="entry name" value="EF_hand_dom"/>
</dbReference>
<evidence type="ECO:0000256" key="1">
    <source>
        <dbReference type="ARBA" id="ARBA00022723"/>
    </source>
</evidence>
<dbReference type="InterPro" id="IPR011992">
    <property type="entry name" value="EF-hand-dom_pair"/>
</dbReference>
<dbReference type="PANTHER" id="PTHR10827">
    <property type="entry name" value="RETICULOCALBIN"/>
    <property type="match status" value="1"/>
</dbReference>
<dbReference type="SUPFAM" id="SSF47473">
    <property type="entry name" value="EF-hand"/>
    <property type="match status" value="1"/>
</dbReference>
<evidence type="ECO:0000256" key="2">
    <source>
        <dbReference type="ARBA" id="ARBA00022737"/>
    </source>
</evidence>
<evidence type="ECO:0000256" key="3">
    <source>
        <dbReference type="SAM" id="MobiDB-lite"/>
    </source>
</evidence>
<feature type="domain" description="EF-hand" evidence="4">
    <location>
        <begin position="53"/>
        <end position="88"/>
    </location>
</feature>
<sequence length="296" mass="29295">MNVEGTSSSSYSLAMAANSLTRAQRFQSADTDGSGGLSLEEMKADRQNMPGGNNGPSVEDVFSQMDTDGNGEVSQEEMEAFQPPPPPPMDSDTASALLQAQEGGAGMMSVEDMFASMDSDGDGSLTEEEFTSAVTGASTAGGSGSVSSADAQEVFDELDTNEDGVVSASELAAAAPPPPPPPAGDGGAPAGGGAPPAGGGGAVSSADSEEDYDPLDTNKDGIVSASERAAATSGGQASGIESLLSSLGSDGATDDSSGTTSDGATFGAQSLIQQTLMAYSQTVQSNQATTRSAMVV</sequence>
<gene>
    <name evidence="5" type="ORF">ROR02_22240</name>
</gene>
<reference evidence="5 6" key="1">
    <citation type="submission" date="2019-07" db="EMBL/GenBank/DDBJ databases">
        <title>Whole genome shotgun sequence of Rhodospirillum oryzae NBRC 107573.</title>
        <authorList>
            <person name="Hosoyama A."/>
            <person name="Uohara A."/>
            <person name="Ohji S."/>
            <person name="Ichikawa N."/>
        </authorList>
    </citation>
    <scope>NUCLEOTIDE SEQUENCE [LARGE SCALE GENOMIC DNA]</scope>
    <source>
        <strain evidence="5 6">NBRC 107573</strain>
    </source>
</reference>
<feature type="region of interest" description="Disordered" evidence="3">
    <location>
        <begin position="21"/>
        <end position="93"/>
    </location>
</feature>
<dbReference type="AlphaFoldDB" id="A0A512H9G5"/>
<keyword evidence="6" id="KW-1185">Reference proteome</keyword>
<keyword evidence="1" id="KW-0479">Metal-binding</keyword>
<feature type="compositionally biased region" description="Gly residues" evidence="3">
    <location>
        <begin position="184"/>
        <end position="202"/>
    </location>
</feature>
<feature type="compositionally biased region" description="Acidic residues" evidence="3">
    <location>
        <begin position="119"/>
        <end position="130"/>
    </location>
</feature>
<feature type="compositionally biased region" description="Polar residues" evidence="3">
    <location>
        <begin position="21"/>
        <end position="31"/>
    </location>
</feature>
<dbReference type="GO" id="GO:0005509">
    <property type="term" value="F:calcium ion binding"/>
    <property type="evidence" value="ECO:0007669"/>
    <property type="project" value="InterPro"/>
</dbReference>
<dbReference type="PROSITE" id="PS00018">
    <property type="entry name" value="EF_HAND_1"/>
    <property type="match status" value="3"/>
</dbReference>
<evidence type="ECO:0000313" key="5">
    <source>
        <dbReference type="EMBL" id="GEO82093.1"/>
    </source>
</evidence>
<dbReference type="Gene3D" id="1.10.238.10">
    <property type="entry name" value="EF-hand"/>
    <property type="match status" value="3"/>
</dbReference>
<dbReference type="SMART" id="SM00054">
    <property type="entry name" value="EFh"/>
    <property type="match status" value="4"/>
</dbReference>
<proteinExistence type="predicted"/>
<dbReference type="EMBL" id="BJZO01000060">
    <property type="protein sequence ID" value="GEO82093.1"/>
    <property type="molecule type" value="Genomic_DNA"/>
</dbReference>
<feature type="domain" description="EF-hand" evidence="4">
    <location>
        <begin position="105"/>
        <end position="140"/>
    </location>
</feature>
<feature type="domain" description="EF-hand" evidence="4">
    <location>
        <begin position="146"/>
        <end position="181"/>
    </location>
</feature>